<dbReference type="AlphaFoldDB" id="A0A072MZ62"/>
<accession>A0A072MZ62</accession>
<dbReference type="Proteomes" id="UP000035057">
    <property type="component" value="Unassembled WGS sequence"/>
</dbReference>
<proteinExistence type="predicted"/>
<comment type="caution">
    <text evidence="1">The sequence shown here is derived from an EMBL/GenBank/DDBJ whole genome shotgun (WGS) entry which is preliminary data.</text>
</comment>
<dbReference type="EMBL" id="ANIE01000009">
    <property type="protein sequence ID" value="KEF30008.1"/>
    <property type="molecule type" value="Genomic_DNA"/>
</dbReference>
<reference evidence="1 2" key="1">
    <citation type="submission" date="2012-12" db="EMBL/GenBank/DDBJ databases">
        <title>Genome assembly of Marinobacter sp. AK21.</title>
        <authorList>
            <person name="Khatri I."/>
            <person name="Kumar R."/>
            <person name="Vaidya B."/>
            <person name="Subramanian S."/>
            <person name="Pinnaka A."/>
        </authorList>
    </citation>
    <scope>NUCLEOTIDE SEQUENCE [LARGE SCALE GENOMIC DNA]</scope>
    <source>
        <strain evidence="1 2">AK21</strain>
    </source>
</reference>
<organism evidence="1 2">
    <name type="scientific">Marinobacter nitratireducens</name>
    <dbReference type="NCBI Taxonomy" id="1137280"/>
    <lineage>
        <taxon>Bacteria</taxon>
        <taxon>Pseudomonadati</taxon>
        <taxon>Pseudomonadota</taxon>
        <taxon>Gammaproteobacteria</taxon>
        <taxon>Pseudomonadales</taxon>
        <taxon>Marinobacteraceae</taxon>
        <taxon>Marinobacter</taxon>
    </lineage>
</organism>
<evidence type="ECO:0000313" key="1">
    <source>
        <dbReference type="EMBL" id="KEF30008.1"/>
    </source>
</evidence>
<dbReference type="PATRIC" id="fig|1137280.3.peg.3000"/>
<dbReference type="STRING" id="1137280.D777_03184"/>
<gene>
    <name evidence="1" type="ORF">D777_03184</name>
</gene>
<name>A0A072MZ62_9GAMM</name>
<dbReference type="RefSeq" id="WP_036133863.1">
    <property type="nucleotide sequence ID" value="NZ_ANIE01000009.1"/>
</dbReference>
<keyword evidence="2" id="KW-1185">Reference proteome</keyword>
<sequence>MLNNTLFEVEKRLMFRDGTWRVRTREIPELGPFGSKEEAVDALHRHVIACESSPGPRERGMESLDRHSIVTCKEPVCQKCEDILALCPESVRVQLRA</sequence>
<dbReference type="OrthoDB" id="6369952at2"/>
<protein>
    <submittedName>
        <fullName evidence="1">Uncharacterized protein</fullName>
    </submittedName>
</protein>
<evidence type="ECO:0000313" key="2">
    <source>
        <dbReference type="Proteomes" id="UP000035057"/>
    </source>
</evidence>